<dbReference type="InterPro" id="IPR024775">
    <property type="entry name" value="DinB-like"/>
</dbReference>
<dbReference type="InterPro" id="IPR029063">
    <property type="entry name" value="SAM-dependent_MTases_sf"/>
</dbReference>
<dbReference type="EC" id="2.1.1.44" evidence="9"/>
<dbReference type="InterPro" id="IPR051128">
    <property type="entry name" value="EgtD_Methyltrsf_superfamily"/>
</dbReference>
<keyword evidence="2 9" id="KW-0808">Transferase</keyword>
<comment type="pathway">
    <text evidence="5">Amino-acid biosynthesis; ergothioneine biosynthesis.</text>
</comment>
<evidence type="ECO:0000256" key="5">
    <source>
        <dbReference type="ARBA" id="ARBA00037882"/>
    </source>
</evidence>
<dbReference type="Gene3D" id="3.90.1580.10">
    <property type="entry name" value="paralog of FGE (formylglycine-generating enzyme)"/>
    <property type="match status" value="2"/>
</dbReference>
<dbReference type="InterPro" id="IPR005532">
    <property type="entry name" value="SUMF_dom"/>
</dbReference>
<dbReference type="InterPro" id="IPR019257">
    <property type="entry name" value="MeTrfase_dom"/>
</dbReference>
<proteinExistence type="predicted"/>
<evidence type="ECO:0000256" key="4">
    <source>
        <dbReference type="ARBA" id="ARBA00023004"/>
    </source>
</evidence>
<dbReference type="Pfam" id="PF10017">
    <property type="entry name" value="Methyltransf_33"/>
    <property type="match status" value="1"/>
</dbReference>
<dbReference type="NCBIfam" id="TIGR03440">
    <property type="entry name" value="egtB_TIGR03440"/>
    <property type="match status" value="1"/>
</dbReference>
<protein>
    <submittedName>
        <fullName evidence="9">L-histidine N(Alpha)-methyltransferase</fullName>
        <ecNumber evidence="9">2.1.1.44</ecNumber>
    </submittedName>
</protein>
<dbReference type="InterPro" id="IPR035094">
    <property type="entry name" value="EgtD"/>
</dbReference>
<dbReference type="AlphaFoldDB" id="A0A3Q9F5J8"/>
<feature type="domain" description="DinB-like" evidence="8">
    <location>
        <begin position="32"/>
        <end position="165"/>
    </location>
</feature>
<evidence type="ECO:0000256" key="1">
    <source>
        <dbReference type="ARBA" id="ARBA00022603"/>
    </source>
</evidence>
<keyword evidence="1 9" id="KW-0489">Methyltransferase</keyword>
<reference evidence="9 10" key="1">
    <citation type="submission" date="2018-12" db="EMBL/GenBank/DDBJ databases">
        <title>Cadmium resistance mechanism in endophytic bacteria Burkholderia cenocepacia YG-3.</title>
        <authorList>
            <person name="Zhang X."/>
            <person name="Wang X."/>
            <person name="Zhu Y."/>
        </authorList>
    </citation>
    <scope>NUCLEOTIDE SEQUENCE [LARGE SCALE GENOMIC DNA]</scope>
    <source>
        <strain evidence="9 10">YG-3</strain>
    </source>
</reference>
<dbReference type="Gene3D" id="3.40.50.150">
    <property type="entry name" value="Vaccinia Virus protein VP39"/>
    <property type="match status" value="1"/>
</dbReference>
<feature type="domain" description="Histidine-specific methyltransferase SAM-dependent" evidence="7">
    <location>
        <begin position="437"/>
        <end position="737"/>
    </location>
</feature>
<evidence type="ECO:0000259" key="6">
    <source>
        <dbReference type="Pfam" id="PF03781"/>
    </source>
</evidence>
<dbReference type="EMBL" id="CP034546">
    <property type="protein sequence ID" value="AZQ53250.1"/>
    <property type="molecule type" value="Genomic_DNA"/>
</dbReference>
<name>A0A3Q9F5J8_9BURK</name>
<accession>A0A3Q9F5J8</accession>
<feature type="domain" description="Sulfatase-modifying factor enzyme-like" evidence="6">
    <location>
        <begin position="203"/>
        <end position="339"/>
    </location>
</feature>
<dbReference type="SUPFAM" id="SSF56436">
    <property type="entry name" value="C-type lectin-like"/>
    <property type="match status" value="1"/>
</dbReference>
<organism evidence="9 10">
    <name type="scientific">Burkholderia cenocepacia</name>
    <dbReference type="NCBI Taxonomy" id="95486"/>
    <lineage>
        <taxon>Bacteria</taxon>
        <taxon>Pseudomonadati</taxon>
        <taxon>Pseudomonadota</taxon>
        <taxon>Betaproteobacteria</taxon>
        <taxon>Burkholderiales</taxon>
        <taxon>Burkholderiaceae</taxon>
        <taxon>Burkholderia</taxon>
        <taxon>Burkholderia cepacia complex</taxon>
    </lineage>
</organism>
<dbReference type="PANTHER" id="PTHR43397">
    <property type="entry name" value="ERGOTHIONEINE BIOSYNTHESIS PROTEIN 1"/>
    <property type="match status" value="1"/>
</dbReference>
<dbReference type="Pfam" id="PF12867">
    <property type="entry name" value="DinB_2"/>
    <property type="match status" value="1"/>
</dbReference>
<evidence type="ECO:0000313" key="10">
    <source>
        <dbReference type="Proteomes" id="UP000277191"/>
    </source>
</evidence>
<dbReference type="NCBIfam" id="TIGR03438">
    <property type="entry name" value="egtD_ergothio"/>
    <property type="match status" value="1"/>
</dbReference>
<gene>
    <name evidence="9" type="primary">egtD</name>
    <name evidence="9" type="ORF">D5R55_19995</name>
</gene>
<dbReference type="InterPro" id="IPR017806">
    <property type="entry name" value="EgtB"/>
</dbReference>
<dbReference type="GO" id="GO:0052706">
    <property type="term" value="F:L-histidine N(alpha)-methyltransferase activity"/>
    <property type="evidence" value="ECO:0007669"/>
    <property type="project" value="UniProtKB-EC"/>
</dbReference>
<dbReference type="GO" id="GO:0052699">
    <property type="term" value="P:ergothioneine biosynthetic process"/>
    <property type="evidence" value="ECO:0007669"/>
    <property type="project" value="InterPro"/>
</dbReference>
<dbReference type="Pfam" id="PF03781">
    <property type="entry name" value="FGE-sulfatase"/>
    <property type="match status" value="1"/>
</dbReference>
<dbReference type="InterPro" id="IPR042095">
    <property type="entry name" value="SUMF_sf"/>
</dbReference>
<keyword evidence="3" id="KW-0560">Oxidoreductase</keyword>
<evidence type="ECO:0000313" key="9">
    <source>
        <dbReference type="EMBL" id="AZQ53250.1"/>
    </source>
</evidence>
<evidence type="ECO:0000256" key="3">
    <source>
        <dbReference type="ARBA" id="ARBA00023002"/>
    </source>
</evidence>
<evidence type="ECO:0000259" key="7">
    <source>
        <dbReference type="Pfam" id="PF10017"/>
    </source>
</evidence>
<keyword evidence="4" id="KW-0408">Iron</keyword>
<dbReference type="InterPro" id="IPR016187">
    <property type="entry name" value="CTDL_fold"/>
</dbReference>
<evidence type="ECO:0000256" key="2">
    <source>
        <dbReference type="ARBA" id="ARBA00022679"/>
    </source>
</evidence>
<dbReference type="PANTHER" id="PTHR43397:SF1">
    <property type="entry name" value="ERGOTHIONEINE BIOSYNTHESIS PROTEIN 1"/>
    <property type="match status" value="1"/>
</dbReference>
<evidence type="ECO:0000259" key="8">
    <source>
        <dbReference type="Pfam" id="PF12867"/>
    </source>
</evidence>
<sequence length="741" mass="83068">MKKPVDHFPDVLPSGASPSVPALPGTAMLEHYRLVRAHTDVLAAPLSDEDQAIQSMPDASPTKWHLAHTTWFWETFVLERHLPGYTRFDPDFPFLFNSYYESLGPRHPRPQRGLLSRPGSSRIADYRHYVDRHVEALLATLPAATLNRIEPLIRLGLAHEQQHQELLLMDILHLFSQSPLYPAYRPDWPRPDAGRPGEFRRHDGGLVSIGDADAPFAFDNERPRHRAWIEPFDISDRLVTNRDWLRFIDDGGYTTARYWLSDGWDRVRTKGWDAPLYWRRPSAARGWAEITLRGLAPLDLDAPVMHVSYYEAAAFAAWAGARLPTEAEWEIAERAGLLEQAGDVAWQWTNSAYAPYPGFRPAADAAGEYNGKFMSGQMVLRGGAFATPDGHTRASYRNFFRPEQRWMFSGVRLARDIAEGNGNGERRRASSSGTEEFARDVLEGLSRPAKSLPPKYFYDAPGSALFEAICATPEYYPTRMETALLTEIAPQLASEIPDGATLVEFGSGASTKTRIILDTARQIRAYIPIDISPAALEQARQRIAAAYPALDVRPVAGDFTRDMVLPGMHANDSLIGFFPGSTIGNFEPNEAIAFLCTAKKRLGNRAKLIVGVDMVKDTPTLLSAYNDAQGVTARFNLNLLTRINRELGGNFEPGAFTHSAIWNDELNRIEMHLVSQAHQTIRVWSHDIRFRAGERIHTENSHKYTPDSFESLARSAGWEVTRSWMSAAPRFGVFLLDAEAT</sequence>
<dbReference type="GO" id="GO:0032259">
    <property type="term" value="P:methylation"/>
    <property type="evidence" value="ECO:0007669"/>
    <property type="project" value="UniProtKB-KW"/>
</dbReference>
<dbReference type="SUPFAM" id="SSF53335">
    <property type="entry name" value="S-adenosyl-L-methionine-dependent methyltransferases"/>
    <property type="match status" value="1"/>
</dbReference>
<dbReference type="Proteomes" id="UP000277191">
    <property type="component" value="Chromosome 2"/>
</dbReference>